<evidence type="ECO:0000256" key="4">
    <source>
        <dbReference type="ARBA" id="ARBA00022840"/>
    </source>
</evidence>
<protein>
    <submittedName>
        <fullName evidence="9">Cobyrinic acid A,C-diamide synthase</fullName>
    </submittedName>
</protein>
<comment type="cofactor">
    <cofactor evidence="1">
        <name>Mg(2+)</name>
        <dbReference type="ChEBI" id="CHEBI:18420"/>
    </cofactor>
</comment>
<dbReference type="SUPFAM" id="SSF52317">
    <property type="entry name" value="Class I glutamine amidotransferase-like"/>
    <property type="match status" value="1"/>
</dbReference>
<dbReference type="InterPro" id="IPR002586">
    <property type="entry name" value="CobQ/CobB/MinD/ParA_Nub-bd_dom"/>
</dbReference>
<evidence type="ECO:0000256" key="2">
    <source>
        <dbReference type="ARBA" id="ARBA00022598"/>
    </source>
</evidence>
<evidence type="ECO:0000313" key="9">
    <source>
        <dbReference type="EMBL" id="OIQ88546.1"/>
    </source>
</evidence>
<dbReference type="AlphaFoldDB" id="A0A1J5QZ70"/>
<dbReference type="PANTHER" id="PTHR43873:SF1">
    <property type="entry name" value="COBYRINATE A,C-DIAMIDE SYNTHASE"/>
    <property type="match status" value="1"/>
</dbReference>
<dbReference type="InterPro" id="IPR027417">
    <property type="entry name" value="P-loop_NTPase"/>
</dbReference>
<evidence type="ECO:0000256" key="1">
    <source>
        <dbReference type="ARBA" id="ARBA00001946"/>
    </source>
</evidence>
<evidence type="ECO:0000256" key="5">
    <source>
        <dbReference type="ARBA" id="ARBA00022842"/>
    </source>
</evidence>
<sequence>MSRERKHASCPALLVAAPGSGQGKTLVTAALVRRQRRLGRRVRVFKAGPDFLDPMVLEVASGQPVDNLDLRLLGVDGCARRLADAATGADLIVVEGVMGLHDGVPSSAELAAAFDLPVLLVIDAAAMAQTFGAVALGLASYRQEVALHGALANRVGGAAHAAMLRDALPPSVRWIGHLPACADAALPERHLGLVQAREIDDLERRIDAAADALRVDDTLPAPIRFEAPAAMPPRPMLRDVRIAVARDEAFSFIYPANVELLRELGAEIAFFSPLRDTALPLCDALWLPGGYPELHLAALAANAGMREAIIAHHAARRPMLAECGGMLYLCESLRDASGNGAPMVGVLPASATLGPRLAALGQQSVEFAAGELRGHTFHHSTLDTTLQPWRRAATANGVAGEAVYRVGALTASYVHFYFPSNPQAAAGLFR</sequence>
<dbReference type="NCBIfam" id="NF002204">
    <property type="entry name" value="PRK01077.1"/>
    <property type="match status" value="1"/>
</dbReference>
<dbReference type="InterPro" id="IPR004484">
    <property type="entry name" value="CbiA/CobB_synth"/>
</dbReference>
<dbReference type="CDD" id="cd03130">
    <property type="entry name" value="GATase1_CobB"/>
    <property type="match status" value="1"/>
</dbReference>
<accession>A0A1J5QZ70</accession>
<keyword evidence="6" id="KW-0315">Glutamine amidotransferase</keyword>
<dbReference type="EMBL" id="MLJW01000368">
    <property type="protein sequence ID" value="OIQ88546.1"/>
    <property type="molecule type" value="Genomic_DNA"/>
</dbReference>
<dbReference type="Pfam" id="PF01656">
    <property type="entry name" value="CbiA"/>
    <property type="match status" value="1"/>
</dbReference>
<gene>
    <name evidence="9" type="primary">cobB_15</name>
    <name evidence="9" type="ORF">GALL_295770</name>
</gene>
<keyword evidence="5" id="KW-0460">Magnesium</keyword>
<evidence type="ECO:0000259" key="8">
    <source>
        <dbReference type="Pfam" id="PF07685"/>
    </source>
</evidence>
<evidence type="ECO:0000256" key="3">
    <source>
        <dbReference type="ARBA" id="ARBA00022741"/>
    </source>
</evidence>
<organism evidence="9">
    <name type="scientific">mine drainage metagenome</name>
    <dbReference type="NCBI Taxonomy" id="410659"/>
    <lineage>
        <taxon>unclassified sequences</taxon>
        <taxon>metagenomes</taxon>
        <taxon>ecological metagenomes</taxon>
    </lineage>
</organism>
<keyword evidence="3" id="KW-0547">Nucleotide-binding</keyword>
<feature type="domain" description="CobQ/CobB/MinD/ParA nucleotide binding" evidence="7">
    <location>
        <begin position="14"/>
        <end position="189"/>
    </location>
</feature>
<feature type="domain" description="CobB/CobQ-like glutamine amidotransferase" evidence="8">
    <location>
        <begin position="241"/>
        <end position="421"/>
    </location>
</feature>
<dbReference type="PANTHER" id="PTHR43873">
    <property type="entry name" value="COBYRINATE A,C-DIAMIDE SYNTHASE"/>
    <property type="match status" value="1"/>
</dbReference>
<reference evidence="9" key="1">
    <citation type="submission" date="2016-10" db="EMBL/GenBank/DDBJ databases">
        <title>Sequence of Gallionella enrichment culture.</title>
        <authorList>
            <person name="Poehlein A."/>
            <person name="Muehling M."/>
            <person name="Daniel R."/>
        </authorList>
    </citation>
    <scope>NUCLEOTIDE SEQUENCE</scope>
</reference>
<proteinExistence type="predicted"/>
<name>A0A1J5QZ70_9ZZZZ</name>
<comment type="caution">
    <text evidence="9">The sequence shown here is derived from an EMBL/GenBank/DDBJ whole genome shotgun (WGS) entry which is preliminary data.</text>
</comment>
<dbReference type="SUPFAM" id="SSF52540">
    <property type="entry name" value="P-loop containing nucleoside triphosphate hydrolases"/>
    <property type="match status" value="1"/>
</dbReference>
<dbReference type="InterPro" id="IPR011698">
    <property type="entry name" value="GATase_3"/>
</dbReference>
<evidence type="ECO:0000256" key="6">
    <source>
        <dbReference type="ARBA" id="ARBA00022962"/>
    </source>
</evidence>
<evidence type="ECO:0000259" key="7">
    <source>
        <dbReference type="Pfam" id="PF01656"/>
    </source>
</evidence>
<dbReference type="PROSITE" id="PS51274">
    <property type="entry name" value="GATASE_COBBQ"/>
    <property type="match status" value="1"/>
</dbReference>
<dbReference type="GO" id="GO:0042242">
    <property type="term" value="F:cobyrinic acid a,c-diamide synthase activity"/>
    <property type="evidence" value="ECO:0007669"/>
    <property type="project" value="InterPro"/>
</dbReference>
<keyword evidence="4" id="KW-0067">ATP-binding</keyword>
<dbReference type="GO" id="GO:0005524">
    <property type="term" value="F:ATP binding"/>
    <property type="evidence" value="ECO:0007669"/>
    <property type="project" value="UniProtKB-KW"/>
</dbReference>
<dbReference type="InterPro" id="IPR029062">
    <property type="entry name" value="Class_I_gatase-like"/>
</dbReference>
<keyword evidence="2" id="KW-0436">Ligase</keyword>
<dbReference type="Gene3D" id="3.40.50.880">
    <property type="match status" value="1"/>
</dbReference>
<dbReference type="Gene3D" id="3.40.50.300">
    <property type="entry name" value="P-loop containing nucleotide triphosphate hydrolases"/>
    <property type="match status" value="1"/>
</dbReference>
<dbReference type="Pfam" id="PF07685">
    <property type="entry name" value="GATase_3"/>
    <property type="match status" value="1"/>
</dbReference>